<dbReference type="InterPro" id="IPR001375">
    <property type="entry name" value="Peptidase_S9_cat"/>
</dbReference>
<dbReference type="Proteomes" id="UP000287746">
    <property type="component" value="Unassembled WGS sequence"/>
</dbReference>
<dbReference type="Proteomes" id="UP000286681">
    <property type="component" value="Unassembled WGS sequence"/>
</dbReference>
<dbReference type="KEGG" id="skr:BRX40_21225"/>
<dbReference type="InterPro" id="IPR011659">
    <property type="entry name" value="WD40"/>
</dbReference>
<evidence type="ECO:0000256" key="1">
    <source>
        <dbReference type="SAM" id="MobiDB-lite"/>
    </source>
</evidence>
<evidence type="ECO:0000313" key="6">
    <source>
        <dbReference type="EMBL" id="RSY85555.1"/>
    </source>
</evidence>
<dbReference type="InterPro" id="IPR011042">
    <property type="entry name" value="6-blade_b-propeller_TolB-like"/>
</dbReference>
<keyword evidence="7" id="KW-1185">Reference proteome</keyword>
<dbReference type="Pfam" id="PF07676">
    <property type="entry name" value="PD40"/>
    <property type="match status" value="1"/>
</dbReference>
<dbReference type="Gene3D" id="3.40.50.1820">
    <property type="entry name" value="alpha/beta hydrolase"/>
    <property type="match status" value="1"/>
</dbReference>
<feature type="region of interest" description="Disordered" evidence="1">
    <location>
        <begin position="247"/>
        <end position="267"/>
    </location>
</feature>
<feature type="chain" id="PRO_5009867425" evidence="2">
    <location>
        <begin position="22"/>
        <end position="706"/>
    </location>
</feature>
<dbReference type="GO" id="GO:0006508">
    <property type="term" value="P:proteolysis"/>
    <property type="evidence" value="ECO:0007669"/>
    <property type="project" value="InterPro"/>
</dbReference>
<reference evidence="4" key="1">
    <citation type="submission" date="2016-12" db="EMBL/GenBank/DDBJ databases">
        <title>Whole genome sequencing of Sphingomonas koreensis.</title>
        <authorList>
            <person name="Conlan S."/>
            <person name="Thomas P.J."/>
            <person name="Mullikin J."/>
            <person name="Palmore T.N."/>
            <person name="Frank K.M."/>
            <person name="Segre J.A."/>
        </authorList>
    </citation>
    <scope>NUCLEOTIDE SEQUENCE</scope>
    <source>
        <strain evidence="4">ABOJV</strain>
    </source>
</reference>
<dbReference type="EMBL" id="CP018820">
    <property type="protein sequence ID" value="APR54611.1"/>
    <property type="molecule type" value="Genomic_DNA"/>
</dbReference>
<evidence type="ECO:0000256" key="2">
    <source>
        <dbReference type="SAM" id="SignalP"/>
    </source>
</evidence>
<dbReference type="GO" id="GO:0008236">
    <property type="term" value="F:serine-type peptidase activity"/>
    <property type="evidence" value="ECO:0007669"/>
    <property type="project" value="InterPro"/>
</dbReference>
<feature type="domain" description="Peptidase S9 prolyl oligopeptidase catalytic" evidence="3">
    <location>
        <begin position="510"/>
        <end position="673"/>
    </location>
</feature>
<dbReference type="RefSeq" id="WP_066573219.1">
    <property type="nucleotide sequence ID" value="NZ_CP018820.1"/>
</dbReference>
<dbReference type="OrthoDB" id="100212at2"/>
<dbReference type="GeneID" id="44135092"/>
<dbReference type="Gene3D" id="2.120.10.30">
    <property type="entry name" value="TolB, C-terminal domain"/>
    <property type="match status" value="1"/>
</dbReference>
<dbReference type="EMBL" id="QQYZ01000008">
    <property type="protein sequence ID" value="RSY85555.1"/>
    <property type="molecule type" value="Genomic_DNA"/>
</dbReference>
<sequence length="706" mass="77403">MVSRYKLLAGMLLVTTPPAWADCADMLPNAAEARAPQRLLEASDLIELRDIGMPDPSYFFLPSPLAVSPDGRSIALVLSRGDLATNGYCRALVVIAARGAAAPRVVDRGGEMITAIDVKRGLFVNTGFPDLVVPAWSPDGRWIAYLKRIDGVTQLWRARADGGGSAAVTRSAVDVERWAWAPNGRDLLYASRPGIAEARRALDREAMSGYLYDARVRPNPGPRPQLREADVPQIVFLVDPERGETRAATAGEAAALPPDPPGGSQAEAVAMSRDGQRAWTEREDAGPLSPLRIWVADRTGRKQPCAAVACRDGIVNLWWQADGSLLFLRREGWAKGRMALYRWRPGSHTVRRLLASPAWLTGCTWRDAQLYCVAEDSVTPRRVVAIDPASGRQSLLFDPNPGFARLRLGKVQRLTWQSEPGMPAWGDLVLPPDAVPGEKLPLVIVQYHSDGFLRGGTGDAHPIFLLAAHGFAVLSFERPAVESTAYPGLKTIDAIIAAMTKDWGERRSVLASLLAGVDRTIALGVADPARIGITGLSDGASTVNYALINSDRFAAAVVSTCCEDPKTVMTYGGTAWADWNRAVRRYPLASEDGTAFWKPMALSLNADRIETPLLMQLADSEYLLALEAFTALREKRKPVEMHVAPGEYHTRTQPLHRLAEYQRDVDWFGFWLQGREDPDPAKHAQYTRWRALRDARPNLPAVPARR</sequence>
<feature type="signal peptide" evidence="2">
    <location>
        <begin position="1"/>
        <end position="21"/>
    </location>
</feature>
<keyword evidence="2" id="KW-0732">Signal</keyword>
<reference evidence="7" key="2">
    <citation type="submission" date="2016-12" db="EMBL/GenBank/DDBJ databases">
        <title>Whole genome sequencing of Sphingomonas sp. ABOJV.</title>
        <authorList>
            <person name="Conlan S."/>
            <person name="Thomas P.J."/>
            <person name="Mullikin J."/>
            <person name="Palmore T.N."/>
            <person name="Frank K.M."/>
            <person name="Segre J.A."/>
        </authorList>
    </citation>
    <scope>NUCLEOTIDE SEQUENCE [LARGE SCALE GENOMIC DNA]</scope>
    <source>
        <strain evidence="7">ABOJV</strain>
    </source>
</reference>
<evidence type="ECO:0000313" key="8">
    <source>
        <dbReference type="Proteomes" id="UP000286681"/>
    </source>
</evidence>
<evidence type="ECO:0000259" key="3">
    <source>
        <dbReference type="Pfam" id="PF00326"/>
    </source>
</evidence>
<dbReference type="AlphaFoldDB" id="A0A1L6JF91"/>
<organism evidence="4 7">
    <name type="scientific">Sphingomonas koreensis</name>
    <dbReference type="NCBI Taxonomy" id="93064"/>
    <lineage>
        <taxon>Bacteria</taxon>
        <taxon>Pseudomonadati</taxon>
        <taxon>Pseudomonadota</taxon>
        <taxon>Alphaproteobacteria</taxon>
        <taxon>Sphingomonadales</taxon>
        <taxon>Sphingomonadaceae</taxon>
        <taxon>Sphingomonas</taxon>
    </lineage>
</organism>
<proteinExistence type="predicted"/>
<dbReference type="STRING" id="93064.BRX40_21225"/>
<dbReference type="NCBIfam" id="NF033523">
    <property type="entry name" value="lasso_peptidase"/>
    <property type="match status" value="1"/>
</dbReference>
<evidence type="ECO:0000313" key="7">
    <source>
        <dbReference type="Proteomes" id="UP000185161"/>
    </source>
</evidence>
<dbReference type="Proteomes" id="UP000185161">
    <property type="component" value="Chromosome"/>
</dbReference>
<dbReference type="InterPro" id="IPR053536">
    <property type="entry name" value="Lasso_peptide_isopeptidase"/>
</dbReference>
<dbReference type="SUPFAM" id="SSF82171">
    <property type="entry name" value="DPP6 N-terminal domain-like"/>
    <property type="match status" value="1"/>
</dbReference>
<evidence type="ECO:0000313" key="5">
    <source>
        <dbReference type="EMBL" id="RSV07127.1"/>
    </source>
</evidence>
<protein>
    <submittedName>
        <fullName evidence="5">Atxe2 family lasso peptide isopeptidase</fullName>
    </submittedName>
</protein>
<dbReference type="InterPro" id="IPR029058">
    <property type="entry name" value="AB_hydrolase_fold"/>
</dbReference>
<evidence type="ECO:0000313" key="9">
    <source>
        <dbReference type="Proteomes" id="UP000287746"/>
    </source>
</evidence>
<accession>A0A1L6JF91</accession>
<dbReference type="Pfam" id="PF00326">
    <property type="entry name" value="Peptidase_S9"/>
    <property type="match status" value="1"/>
</dbReference>
<dbReference type="SUPFAM" id="SSF53474">
    <property type="entry name" value="alpha/beta-Hydrolases"/>
    <property type="match status" value="1"/>
</dbReference>
<reference evidence="9" key="3">
    <citation type="submission" date="2018-07" db="EMBL/GenBank/DDBJ databases">
        <title>Genomic and Epidemiologic Investigation of an Indolent Hospital Outbreak.</title>
        <authorList>
            <person name="Johnson R.C."/>
            <person name="Deming C."/>
            <person name="Conlan S."/>
            <person name="Zellmer C.J."/>
            <person name="Michelin A.V."/>
            <person name="Lee-Lin S.-Q."/>
            <person name="Thomas P.J."/>
            <person name="Park M."/>
            <person name="Weingarten R.A."/>
            <person name="Less J."/>
            <person name="Dekker J.P."/>
            <person name="Frank K.M."/>
            <person name="Musser K.A."/>
            <person name="Mcquiston J.R."/>
            <person name="Henderson D.K."/>
            <person name="Lau A.F."/>
            <person name="Palmore T.N."/>
            <person name="Segre J.A."/>
        </authorList>
    </citation>
    <scope>NUCLEOTIDE SEQUENCE [LARGE SCALE GENOMIC DNA]</scope>
    <source>
        <strain evidence="9">SK-CDC1_0717</strain>
    </source>
</reference>
<name>A0A1L6JF91_9SPHN</name>
<reference evidence="5 8" key="4">
    <citation type="submission" date="2018-07" db="EMBL/GenBank/DDBJ databases">
        <title>Genomic and Epidemiologic Investigation of an Indolent Hospital Outbreak.</title>
        <authorList>
            <person name="Johnson R.C."/>
            <person name="Deming C."/>
            <person name="Conlan S."/>
            <person name="Zellmer C.J."/>
            <person name="Michelin A.V."/>
            <person name="Lee-Lin S."/>
            <person name="Thomas P.J."/>
            <person name="Park M."/>
            <person name="Weingarten R.A."/>
            <person name="Less J."/>
            <person name="Dekker J.P."/>
            <person name="Frank K.M."/>
            <person name="Musser K.A."/>
            <person name="Mcquiston J.R."/>
            <person name="Henderson D.K."/>
            <person name="Lau A.F."/>
            <person name="Palmore T.N."/>
            <person name="Segre J.A."/>
        </authorList>
    </citation>
    <scope>NUCLEOTIDE SEQUENCE [LARGE SCALE GENOMIC DNA]</scope>
    <source>
        <strain evidence="6">SK-CDC1_0717</strain>
        <strain evidence="5 8">SK-NIH.Env10_0317</strain>
    </source>
</reference>
<dbReference type="EMBL" id="QQWO01000002">
    <property type="protein sequence ID" value="RSV07127.1"/>
    <property type="molecule type" value="Genomic_DNA"/>
</dbReference>
<gene>
    <name evidence="4" type="ORF">BRX40_21225</name>
    <name evidence="5" type="ORF">CA257_03820</name>
    <name evidence="6" type="ORF">DAH66_10855</name>
</gene>
<evidence type="ECO:0000313" key="4">
    <source>
        <dbReference type="EMBL" id="APR54611.1"/>
    </source>
</evidence>